<comment type="similarity">
    <text evidence="1">Belongs to the RMI1 family.</text>
</comment>
<protein>
    <recommendedName>
        <fullName evidence="2">RecQ-mediated genome instability protein 1</fullName>
    </recommendedName>
</protein>
<accession>A0A077WN44</accession>
<dbReference type="PANTHER" id="PTHR14790:SF15">
    <property type="entry name" value="RECQ-MEDIATED GENOME INSTABILITY PROTEIN 1"/>
    <property type="match status" value="1"/>
</dbReference>
<organism evidence="5">
    <name type="scientific">Lichtheimia ramosa</name>
    <dbReference type="NCBI Taxonomy" id="688394"/>
    <lineage>
        <taxon>Eukaryota</taxon>
        <taxon>Fungi</taxon>
        <taxon>Fungi incertae sedis</taxon>
        <taxon>Mucoromycota</taxon>
        <taxon>Mucoromycotina</taxon>
        <taxon>Mucoromycetes</taxon>
        <taxon>Mucorales</taxon>
        <taxon>Lichtheimiaceae</taxon>
        <taxon>Lichtheimia</taxon>
    </lineage>
</organism>
<dbReference type="GO" id="GO:0000712">
    <property type="term" value="P:resolution of meiotic recombination intermediates"/>
    <property type="evidence" value="ECO:0007669"/>
    <property type="project" value="TreeGrafter"/>
</dbReference>
<dbReference type="OrthoDB" id="341511at2759"/>
<gene>
    <name evidence="5" type="ORF">LRAMOSA09836</name>
</gene>
<evidence type="ECO:0000256" key="1">
    <source>
        <dbReference type="ARBA" id="ARBA00006395"/>
    </source>
</evidence>
<name>A0A077WN44_9FUNG</name>
<dbReference type="AlphaFoldDB" id="A0A077WN44"/>
<evidence type="ECO:0000313" key="5">
    <source>
        <dbReference type="EMBL" id="CDS08474.1"/>
    </source>
</evidence>
<dbReference type="InterPro" id="IPR042470">
    <property type="entry name" value="RMI1_N_C_sf"/>
</dbReference>
<evidence type="ECO:0000256" key="2">
    <source>
        <dbReference type="ARBA" id="ARBA00018987"/>
    </source>
</evidence>
<dbReference type="Gene3D" id="2.40.50.770">
    <property type="entry name" value="RecQ-mediated genome instability protein Rmi1, C-terminal domain"/>
    <property type="match status" value="1"/>
</dbReference>
<evidence type="ECO:0000259" key="4">
    <source>
        <dbReference type="Pfam" id="PF08585"/>
    </source>
</evidence>
<dbReference type="GO" id="GO:0031422">
    <property type="term" value="C:RecQ family helicase-topoisomerase III complex"/>
    <property type="evidence" value="ECO:0007669"/>
    <property type="project" value="TreeGrafter"/>
</dbReference>
<dbReference type="GO" id="GO:0000724">
    <property type="term" value="P:double-strand break repair via homologous recombination"/>
    <property type="evidence" value="ECO:0007669"/>
    <property type="project" value="TreeGrafter"/>
</dbReference>
<reference evidence="5" key="1">
    <citation type="journal article" date="2014" name="Genome Announc.">
        <title>De novo whole-genome sequence and genome annotation of Lichtheimia ramosa.</title>
        <authorList>
            <person name="Linde J."/>
            <person name="Schwartze V."/>
            <person name="Binder U."/>
            <person name="Lass-Florl C."/>
            <person name="Voigt K."/>
            <person name="Horn F."/>
        </authorList>
    </citation>
    <scope>NUCLEOTIDE SEQUENCE</scope>
    <source>
        <strain evidence="5">JMRC FSU:6197</strain>
    </source>
</reference>
<dbReference type="EMBL" id="LK023325">
    <property type="protein sequence ID" value="CDS08474.1"/>
    <property type="molecule type" value="Genomic_DNA"/>
</dbReference>
<sequence>MSDSWYTLLRMLETELGVKAKREYVQSWQQSQSEQFGDRQRMYEALKHDFLEKDMADTCLPTIPSDLGSDQLSVFPAKTTVLQIVDTKDMSHSTHSLLNELATVTPVRQVYTRRATDADVNFPRGMLRWTLTDGTHQIVAIEMKRINGLQLKTPFGCKLLLKSCQVRRGILLLEPSNVKVLGGQVPSLYGHNMLAELEKRFKKQLRIEVDQPAANVYGQSHNNSPSSAPSRLPMDPQIMRTEQHIPAGGASEDDFDDDMDIDDLEALERTLAAPRHTTFSTASSSTIATNTALATSIPTVIHEDDADTMRRQAAQLALSTSSPSARTTSTATTAVNAPTTEIERMTVSMLRKMLKNDTTDVDTVIVIGQVKKIFKLKVTGMRMRLLARIRDPDTSEDLVVVWTDEVVSREVGKTAKDVIDMKEKEGDKVVYETLFKPFFARIHNVMGEMTLDLSILENYSGEEDMPDMPSVVEFKPLSSS</sequence>
<evidence type="ECO:0000256" key="3">
    <source>
        <dbReference type="SAM" id="MobiDB-lite"/>
    </source>
</evidence>
<feature type="compositionally biased region" description="Polar residues" evidence="3">
    <location>
        <begin position="217"/>
        <end position="229"/>
    </location>
</feature>
<dbReference type="PANTHER" id="PTHR14790">
    <property type="entry name" value="RECQ-MEDIATED GENOME INSTABILITY PROTEIN 1 RMI1"/>
    <property type="match status" value="1"/>
</dbReference>
<feature type="domain" description="RecQ mediated genome instability protein 1 OB-fold" evidence="4">
    <location>
        <begin position="64"/>
        <end position="192"/>
    </location>
</feature>
<feature type="region of interest" description="Disordered" evidence="3">
    <location>
        <begin position="213"/>
        <end position="233"/>
    </location>
</feature>
<dbReference type="GO" id="GO:0016604">
    <property type="term" value="C:nuclear body"/>
    <property type="evidence" value="ECO:0007669"/>
    <property type="project" value="TreeGrafter"/>
</dbReference>
<dbReference type="InterPro" id="IPR013894">
    <property type="entry name" value="RMI1_OB"/>
</dbReference>
<proteinExistence type="inferred from homology"/>
<dbReference type="Pfam" id="PF08585">
    <property type="entry name" value="RMI1_N_C"/>
    <property type="match status" value="1"/>
</dbReference>